<dbReference type="AlphaFoldDB" id="A0A419RRB3"/>
<protein>
    <submittedName>
        <fullName evidence="1">WalW protein</fullName>
    </submittedName>
</protein>
<proteinExistence type="predicted"/>
<comment type="caution">
    <text evidence="1">The sequence shown here is derived from an EMBL/GenBank/DDBJ whole genome shotgun (WGS) entry which is preliminary data.</text>
</comment>
<reference evidence="1 2" key="1">
    <citation type="journal article" date="2017" name="Int. J. Syst. Evol. Microbiol.">
        <title>Erythrobacter aquimixticola sp. nov., isolated from the junction between the ocean and a freshwater spring.</title>
        <authorList>
            <person name="Park S."/>
            <person name="Jung Y.T."/>
            <person name="Choi S.J."/>
            <person name="Yoon J.H."/>
        </authorList>
    </citation>
    <scope>NUCLEOTIDE SEQUENCE [LARGE SCALE GENOMIC DNA]</scope>
    <source>
        <strain evidence="1 2">JSSK-14</strain>
    </source>
</reference>
<dbReference type="InterPro" id="IPR011330">
    <property type="entry name" value="Glyco_hydro/deAcase_b/a-brl"/>
</dbReference>
<evidence type="ECO:0000313" key="2">
    <source>
        <dbReference type="Proteomes" id="UP000285232"/>
    </source>
</evidence>
<dbReference type="SUPFAM" id="SSF88713">
    <property type="entry name" value="Glycoside hydrolase/deacetylase"/>
    <property type="match status" value="1"/>
</dbReference>
<keyword evidence="2" id="KW-1185">Reference proteome</keyword>
<dbReference type="Gene3D" id="3.20.20.370">
    <property type="entry name" value="Glycoside hydrolase/deacetylase"/>
    <property type="match status" value="1"/>
</dbReference>
<gene>
    <name evidence="1" type="ORF">D6201_02020</name>
</gene>
<dbReference type="CDD" id="cd10935">
    <property type="entry name" value="CE4_WalW"/>
    <property type="match status" value="1"/>
</dbReference>
<name>A0A419RRB3_9SPHN</name>
<dbReference type="EMBL" id="RAHX01000001">
    <property type="protein sequence ID" value="RJY08294.1"/>
    <property type="molecule type" value="Genomic_DNA"/>
</dbReference>
<dbReference type="OrthoDB" id="9771584at2"/>
<evidence type="ECO:0000313" key="1">
    <source>
        <dbReference type="EMBL" id="RJY08294.1"/>
    </source>
</evidence>
<accession>A0A419RRB3</accession>
<sequence length="332" mass="37711">MAMRSLLDPPPASAFARFRDRIPRFLLTVDTEEEFDWDSPLSRDTHGTQHVRRLANFQEFCEAEKVVPIYLVDWPIANSAVAADILREPLENGMAEIGLQLHPWVNPPHEEEVTQANSFAGNLPPRLETAKIDTLRDIIESRFGVAPLIYRAGRYGAGAHTAQILSDAGFALDTSVRPKFDYSHAGGPDYRNHPAHPYWVDDERSLLELPLTTAYWGMLRRQGDAIYPRLWRAPALRGMLSRLGLLERVPLTPEGTSVDEAIRGIDIALDDGLPLLVFSFHSPSLRPGDTPYVRSEDDLDELYQWWRRIFAYLEQRGVKPSSIKDVMRTVER</sequence>
<dbReference type="GO" id="GO:0005975">
    <property type="term" value="P:carbohydrate metabolic process"/>
    <property type="evidence" value="ECO:0007669"/>
    <property type="project" value="InterPro"/>
</dbReference>
<organism evidence="1 2">
    <name type="scientific">Aurantiacibacter aquimixticola</name>
    <dbReference type="NCBI Taxonomy" id="1958945"/>
    <lineage>
        <taxon>Bacteria</taxon>
        <taxon>Pseudomonadati</taxon>
        <taxon>Pseudomonadota</taxon>
        <taxon>Alphaproteobacteria</taxon>
        <taxon>Sphingomonadales</taxon>
        <taxon>Erythrobacteraceae</taxon>
        <taxon>Aurantiacibacter</taxon>
    </lineage>
</organism>
<dbReference type="Proteomes" id="UP000285232">
    <property type="component" value="Unassembled WGS sequence"/>
</dbReference>